<reference evidence="3" key="1">
    <citation type="submission" date="2016-10" db="EMBL/GenBank/DDBJ databases">
        <authorList>
            <person name="Varghese N."/>
            <person name="Submissions S."/>
        </authorList>
    </citation>
    <scope>NUCLEOTIDE SEQUENCE [LARGE SCALE GENOMIC DNA]</scope>
    <source>
        <strain evidence="3">CGMCC 1.11101</strain>
    </source>
</reference>
<proteinExistence type="predicted"/>
<keyword evidence="1" id="KW-0812">Transmembrane</keyword>
<keyword evidence="1" id="KW-1133">Transmembrane helix</keyword>
<keyword evidence="3" id="KW-1185">Reference proteome</keyword>
<accession>A0A1I5CS30</accession>
<organism evidence="2 3">
    <name type="scientific">Mycetocola miduiensis</name>
    <dbReference type="NCBI Taxonomy" id="995034"/>
    <lineage>
        <taxon>Bacteria</taxon>
        <taxon>Bacillati</taxon>
        <taxon>Actinomycetota</taxon>
        <taxon>Actinomycetes</taxon>
        <taxon>Micrococcales</taxon>
        <taxon>Microbacteriaceae</taxon>
        <taxon>Mycetocola</taxon>
    </lineage>
</organism>
<gene>
    <name evidence="2" type="ORF">SAMN05216219_2522</name>
</gene>
<sequence>MSDDSNDYDKIPSYERPWLWRSAWPTWFVMRRITKSVLAIAGLISAILVIFAAGTYLRATWTNYEDYEMLEPLAAGLSGDRLTQILGEPSTTHEGSVQRGADLTEIVSYRLYIQEKFVVSALVDDSEEVVMLSVLSCDGGFHPSFTTPGFTTASLNSDSLSSINNTQPDAVTISYPGEGSGGGPVIYAEIIGPQADHSTRFHAYAWGVNGVCDPANRLTDSSGSFLQPYTGSVTDAPNQMADFRSSTAPNFYAETSSGYPLIDSNVFSISPSRDDLPAWFLEEQGVGECEPETPGCLDGSG</sequence>
<dbReference type="AlphaFoldDB" id="A0A1I5CS30"/>
<keyword evidence="1" id="KW-0472">Membrane</keyword>
<feature type="transmembrane region" description="Helical" evidence="1">
    <location>
        <begin position="37"/>
        <end position="57"/>
    </location>
</feature>
<evidence type="ECO:0000313" key="3">
    <source>
        <dbReference type="Proteomes" id="UP000198867"/>
    </source>
</evidence>
<evidence type="ECO:0000256" key="1">
    <source>
        <dbReference type="SAM" id="Phobius"/>
    </source>
</evidence>
<dbReference type="Proteomes" id="UP000198867">
    <property type="component" value="Unassembled WGS sequence"/>
</dbReference>
<dbReference type="NCBIfam" id="NF043066">
    <property type="entry name" value="ETEC_3214_dom"/>
    <property type="match status" value="1"/>
</dbReference>
<dbReference type="InterPro" id="IPR050010">
    <property type="entry name" value="ETEC_3214_dom"/>
</dbReference>
<evidence type="ECO:0000313" key="2">
    <source>
        <dbReference type="EMBL" id="SFN89744.1"/>
    </source>
</evidence>
<protein>
    <submittedName>
        <fullName evidence="2">Uncharacterized protein</fullName>
    </submittedName>
</protein>
<dbReference type="EMBL" id="FOVM01000007">
    <property type="protein sequence ID" value="SFN89744.1"/>
    <property type="molecule type" value="Genomic_DNA"/>
</dbReference>
<name>A0A1I5CS30_9MICO</name>